<keyword evidence="4" id="KW-1185">Reference proteome</keyword>
<dbReference type="InterPro" id="IPR043129">
    <property type="entry name" value="ATPase_NBD"/>
</dbReference>
<dbReference type="GO" id="GO:0016301">
    <property type="term" value="F:kinase activity"/>
    <property type="evidence" value="ECO:0007669"/>
    <property type="project" value="UniProtKB-KW"/>
</dbReference>
<evidence type="ECO:0000256" key="2">
    <source>
        <dbReference type="HAMAP-Rule" id="MF_01270"/>
    </source>
</evidence>
<dbReference type="STRING" id="1447782.SAMN05444417_0189"/>
<dbReference type="EC" id="2.7.1.170" evidence="2"/>
<keyword evidence="2" id="KW-0547">Nucleotide-binding</keyword>
<protein>
    <recommendedName>
        <fullName evidence="2">Anhydro-N-acetylmuramic acid kinase</fullName>
        <ecNumber evidence="2">2.7.1.170</ecNumber>
    </recommendedName>
    <alternativeName>
        <fullName evidence="2">AnhMurNAc kinase</fullName>
    </alternativeName>
</protein>
<dbReference type="SUPFAM" id="SSF53067">
    <property type="entry name" value="Actin-like ATPase domain"/>
    <property type="match status" value="1"/>
</dbReference>
<comment type="similarity">
    <text evidence="2">Belongs to the anhydro-N-acetylmuramic acid kinase family.</text>
</comment>
<gene>
    <name evidence="2" type="primary">anmK</name>
    <name evidence="3" type="ORF">SAMN05444417_0189</name>
</gene>
<dbReference type="RefSeq" id="WP_073325725.1">
    <property type="nucleotide sequence ID" value="NZ_FQYO01000001.1"/>
</dbReference>
<sequence length="369" mass="38410">MDPIWVAGLMTGTVLDGNIDVALLRTDGERVTEFGPARLAPYPPGLLELLQDTLAAARDWAFEGPEPAIFAEAEARLTEAQAEAVASLVADAHPPGIDLVGFHGQSVLHRTAAPGVPGRTRQLGDGAAMAARLGVPVAYDFRSADVAAGGQGAPLAPVYHAALLDRLDAPDGTAVLNLGGVANVTYRAPDGTLAAFDTGPANAPINDFVRARGRGEMDRGGALARAGRVDEDRLAAALGHPYLARPYPKSLDRFDFGPALADGLSDEDGAATLTAFTAAAVGRGLDLLRERPVRLIVCGGGRRNPALMDALRIRAGVEPVPAEEVGWRGDFVEAECFAFLAARTLRGLPISFPGTTGAPRPLQGGRIAR</sequence>
<dbReference type="InterPro" id="IPR005338">
    <property type="entry name" value="Anhydro_N_Ac-Mur_kinase"/>
</dbReference>
<name>A0A1M6A2W3_9RHOB</name>
<dbReference type="GO" id="GO:0097175">
    <property type="term" value="P:1,6-anhydro-N-acetyl-beta-muramic acid catabolic process"/>
    <property type="evidence" value="ECO:0007669"/>
    <property type="project" value="UniProtKB-UniRule"/>
</dbReference>
<dbReference type="PANTHER" id="PTHR30605">
    <property type="entry name" value="ANHYDRO-N-ACETYLMURAMIC ACID KINASE"/>
    <property type="match status" value="1"/>
</dbReference>
<reference evidence="3 4" key="1">
    <citation type="submission" date="2016-11" db="EMBL/GenBank/DDBJ databases">
        <authorList>
            <person name="Jaros S."/>
            <person name="Januszkiewicz K."/>
            <person name="Wedrychowicz H."/>
        </authorList>
    </citation>
    <scope>NUCLEOTIDE SEQUENCE [LARGE SCALE GENOMIC DNA]</scope>
    <source>
        <strain evidence="3 4">DSM 100565</strain>
    </source>
</reference>
<dbReference type="Pfam" id="PF03702">
    <property type="entry name" value="AnmK"/>
    <property type="match status" value="1"/>
</dbReference>
<dbReference type="HAMAP" id="MF_01270">
    <property type="entry name" value="AnhMurNAc_kinase"/>
    <property type="match status" value="1"/>
</dbReference>
<keyword evidence="1 2" id="KW-0119">Carbohydrate metabolism</keyword>
<comment type="function">
    <text evidence="2">Catalyzes the specific phosphorylation of 1,6-anhydro-N-acetylmuramic acid (anhMurNAc) with the simultaneous cleavage of the 1,6-anhydro ring, generating MurNAc-6-P. Is required for the utilization of anhMurNAc either imported from the medium or derived from its own cell wall murein, and thus plays a role in cell wall recycling.</text>
</comment>
<comment type="pathway">
    <text evidence="2">Amino-sugar metabolism; 1,6-anhydro-N-acetylmuramate degradation.</text>
</comment>
<dbReference type="UniPathway" id="UPA00544"/>
<dbReference type="Proteomes" id="UP000184292">
    <property type="component" value="Unassembled WGS sequence"/>
</dbReference>
<dbReference type="PANTHER" id="PTHR30605:SF0">
    <property type="entry name" value="ANHYDRO-N-ACETYLMURAMIC ACID KINASE"/>
    <property type="match status" value="1"/>
</dbReference>
<proteinExistence type="inferred from homology"/>
<evidence type="ECO:0000313" key="4">
    <source>
        <dbReference type="Proteomes" id="UP000184292"/>
    </source>
</evidence>
<dbReference type="GO" id="GO:0005524">
    <property type="term" value="F:ATP binding"/>
    <property type="evidence" value="ECO:0007669"/>
    <property type="project" value="UniProtKB-UniRule"/>
</dbReference>
<comment type="catalytic activity">
    <reaction evidence="2">
        <text>1,6-anhydro-N-acetyl-beta-muramate + ATP + H2O = N-acetyl-D-muramate 6-phosphate + ADP + H(+)</text>
        <dbReference type="Rhea" id="RHEA:24952"/>
        <dbReference type="ChEBI" id="CHEBI:15377"/>
        <dbReference type="ChEBI" id="CHEBI:15378"/>
        <dbReference type="ChEBI" id="CHEBI:30616"/>
        <dbReference type="ChEBI" id="CHEBI:58690"/>
        <dbReference type="ChEBI" id="CHEBI:58722"/>
        <dbReference type="ChEBI" id="CHEBI:456216"/>
        <dbReference type="EC" id="2.7.1.170"/>
    </reaction>
</comment>
<dbReference type="NCBIfam" id="NF007141">
    <property type="entry name" value="PRK09585.1-5"/>
    <property type="match status" value="1"/>
</dbReference>
<dbReference type="GO" id="GO:0009254">
    <property type="term" value="P:peptidoglycan turnover"/>
    <property type="evidence" value="ECO:0007669"/>
    <property type="project" value="UniProtKB-UniRule"/>
</dbReference>
<comment type="pathway">
    <text evidence="2">Cell wall biogenesis; peptidoglycan recycling.</text>
</comment>
<dbReference type="GO" id="GO:0016773">
    <property type="term" value="F:phosphotransferase activity, alcohol group as acceptor"/>
    <property type="evidence" value="ECO:0007669"/>
    <property type="project" value="UniProtKB-UniRule"/>
</dbReference>
<dbReference type="Gene3D" id="3.30.420.40">
    <property type="match status" value="2"/>
</dbReference>
<comment type="caution">
    <text evidence="2">Lacks conserved residue(s) required for the propagation of feature annotation.</text>
</comment>
<dbReference type="GO" id="GO:0006040">
    <property type="term" value="P:amino sugar metabolic process"/>
    <property type="evidence" value="ECO:0007669"/>
    <property type="project" value="InterPro"/>
</dbReference>
<dbReference type="EMBL" id="FQYO01000001">
    <property type="protein sequence ID" value="SHI30854.1"/>
    <property type="molecule type" value="Genomic_DNA"/>
</dbReference>
<keyword evidence="2" id="KW-0067">ATP-binding</keyword>
<organism evidence="3 4">
    <name type="scientific">Wenxinia saemankumensis</name>
    <dbReference type="NCBI Taxonomy" id="1447782"/>
    <lineage>
        <taxon>Bacteria</taxon>
        <taxon>Pseudomonadati</taxon>
        <taxon>Pseudomonadota</taxon>
        <taxon>Alphaproteobacteria</taxon>
        <taxon>Rhodobacterales</taxon>
        <taxon>Roseobacteraceae</taxon>
        <taxon>Wenxinia</taxon>
    </lineage>
</organism>
<keyword evidence="2" id="KW-0808">Transferase</keyword>
<keyword evidence="2 3" id="KW-0418">Kinase</keyword>
<dbReference type="OrthoDB" id="9763949at2"/>
<evidence type="ECO:0000313" key="3">
    <source>
        <dbReference type="EMBL" id="SHI30854.1"/>
    </source>
</evidence>
<dbReference type="AlphaFoldDB" id="A0A1M6A2W3"/>
<dbReference type="UniPathway" id="UPA00343"/>
<accession>A0A1M6A2W3</accession>
<evidence type="ECO:0000256" key="1">
    <source>
        <dbReference type="ARBA" id="ARBA00023277"/>
    </source>
</evidence>